<sequence>MQPTDRPDTTAKTDRAGDDPGINLTELRMTDEARAAMYPTPPARPVESPADRMRHATSPAADLQELRTKLDRARRQRDDLAQELAQTRDALGRAGVQPCNTASTPELVDRLASRLDREATTARQTIADQAEQLRRNGTLIGKFREWWEFGNGLWSDHDTATRKHDPLCHDDERAHWCDCDCWCHEPADEPADVEELLTLAAENLDTAETDDERADAIGMLLSGWYAAWPPSAVTDPHDPIAAELVRLLRAPAAPAPDLPTALRSAFTADELDDLHSLVVDAGELHEDTPKEDPTGRLADALFLARTVEQDATAAGLGSPRRAQEPTDAALDTAHAQGWAAAIAALLDRDRYMTWWESVDVQPDGTAQQHLARYLAAVAPSTRPRCETCEEPIRPGEQVVPPLPGVGLVEHAAGACPEPAAADRQHPANDPANTQDDLTDRLAAALARLMRRNAGDGISPATWRGWEALLVEHGKRTREG</sequence>
<evidence type="ECO:0000256" key="1">
    <source>
        <dbReference type="SAM" id="Coils"/>
    </source>
</evidence>
<feature type="compositionally biased region" description="Basic and acidic residues" evidence="2">
    <location>
        <begin position="1"/>
        <end position="18"/>
    </location>
</feature>
<dbReference type="RefSeq" id="WP_377547185.1">
    <property type="nucleotide sequence ID" value="NZ_JBHSBN010000011.1"/>
</dbReference>
<keyword evidence="4" id="KW-1185">Reference proteome</keyword>
<comment type="caution">
    <text evidence="3">The sequence shown here is derived from an EMBL/GenBank/DDBJ whole genome shotgun (WGS) entry which is preliminary data.</text>
</comment>
<organism evidence="3 4">
    <name type="scientific">Micromonospora zhanjiangensis</name>
    <dbReference type="NCBI Taxonomy" id="1522057"/>
    <lineage>
        <taxon>Bacteria</taxon>
        <taxon>Bacillati</taxon>
        <taxon>Actinomycetota</taxon>
        <taxon>Actinomycetes</taxon>
        <taxon>Micromonosporales</taxon>
        <taxon>Micromonosporaceae</taxon>
        <taxon>Micromonospora</taxon>
    </lineage>
</organism>
<dbReference type="Proteomes" id="UP001595868">
    <property type="component" value="Unassembled WGS sequence"/>
</dbReference>
<name>A0ABV8KNU0_9ACTN</name>
<evidence type="ECO:0000313" key="3">
    <source>
        <dbReference type="EMBL" id="MFC4107798.1"/>
    </source>
</evidence>
<feature type="region of interest" description="Disordered" evidence="2">
    <location>
        <begin position="416"/>
        <end position="436"/>
    </location>
</feature>
<proteinExistence type="predicted"/>
<evidence type="ECO:0000313" key="4">
    <source>
        <dbReference type="Proteomes" id="UP001595868"/>
    </source>
</evidence>
<feature type="region of interest" description="Disordered" evidence="2">
    <location>
        <begin position="1"/>
        <end position="25"/>
    </location>
</feature>
<keyword evidence="1" id="KW-0175">Coiled coil</keyword>
<dbReference type="EMBL" id="JBHSBN010000011">
    <property type="protein sequence ID" value="MFC4107798.1"/>
    <property type="molecule type" value="Genomic_DNA"/>
</dbReference>
<accession>A0ABV8KNU0</accession>
<gene>
    <name evidence="3" type="ORF">ACFOX0_17935</name>
</gene>
<evidence type="ECO:0000256" key="2">
    <source>
        <dbReference type="SAM" id="MobiDB-lite"/>
    </source>
</evidence>
<reference evidence="4" key="1">
    <citation type="journal article" date="2019" name="Int. J. Syst. Evol. Microbiol.">
        <title>The Global Catalogue of Microorganisms (GCM) 10K type strain sequencing project: providing services to taxonomists for standard genome sequencing and annotation.</title>
        <authorList>
            <consortium name="The Broad Institute Genomics Platform"/>
            <consortium name="The Broad Institute Genome Sequencing Center for Infectious Disease"/>
            <person name="Wu L."/>
            <person name="Ma J."/>
        </authorList>
    </citation>
    <scope>NUCLEOTIDE SEQUENCE [LARGE SCALE GENOMIC DNA]</scope>
    <source>
        <strain evidence="4">2902at01</strain>
    </source>
</reference>
<feature type="coiled-coil region" evidence="1">
    <location>
        <begin position="63"/>
        <end position="90"/>
    </location>
</feature>
<feature type="region of interest" description="Disordered" evidence="2">
    <location>
        <begin position="37"/>
        <end position="58"/>
    </location>
</feature>
<protein>
    <submittedName>
        <fullName evidence="3">Uncharacterized protein</fullName>
    </submittedName>
</protein>